<sequence length="97" mass="10157">MKNVIMLRGGTMRGGETRAPVRKGWADGADEQIPGQDDIMEYLLSGVYSGRRLWGTARHQRYIGGGSGTPDAPLGGASPAGLLVPCGKSMAPTPNSE</sequence>
<dbReference type="EMBL" id="SRLO01001225">
    <property type="protein sequence ID" value="TNN40027.1"/>
    <property type="molecule type" value="Genomic_DNA"/>
</dbReference>
<organism evidence="2 3">
    <name type="scientific">Liparis tanakae</name>
    <name type="common">Tanaka's snailfish</name>
    <dbReference type="NCBI Taxonomy" id="230148"/>
    <lineage>
        <taxon>Eukaryota</taxon>
        <taxon>Metazoa</taxon>
        <taxon>Chordata</taxon>
        <taxon>Craniata</taxon>
        <taxon>Vertebrata</taxon>
        <taxon>Euteleostomi</taxon>
        <taxon>Actinopterygii</taxon>
        <taxon>Neopterygii</taxon>
        <taxon>Teleostei</taxon>
        <taxon>Neoteleostei</taxon>
        <taxon>Acanthomorphata</taxon>
        <taxon>Eupercaria</taxon>
        <taxon>Perciformes</taxon>
        <taxon>Cottioidei</taxon>
        <taxon>Cottales</taxon>
        <taxon>Liparidae</taxon>
        <taxon>Liparis</taxon>
    </lineage>
</organism>
<name>A0A4Z2FFN5_9TELE</name>
<dbReference type="Proteomes" id="UP000314294">
    <property type="component" value="Unassembled WGS sequence"/>
</dbReference>
<evidence type="ECO:0000256" key="1">
    <source>
        <dbReference type="SAM" id="MobiDB-lite"/>
    </source>
</evidence>
<reference evidence="2 3" key="1">
    <citation type="submission" date="2019-03" db="EMBL/GenBank/DDBJ databases">
        <title>First draft genome of Liparis tanakae, snailfish: a comprehensive survey of snailfish specific genes.</title>
        <authorList>
            <person name="Kim W."/>
            <person name="Song I."/>
            <person name="Jeong J.-H."/>
            <person name="Kim D."/>
            <person name="Kim S."/>
            <person name="Ryu S."/>
            <person name="Song J.Y."/>
            <person name="Lee S.K."/>
        </authorList>
    </citation>
    <scope>NUCLEOTIDE SEQUENCE [LARGE SCALE GENOMIC DNA]</scope>
    <source>
        <tissue evidence="2">Muscle</tissue>
    </source>
</reference>
<evidence type="ECO:0000313" key="2">
    <source>
        <dbReference type="EMBL" id="TNN40027.1"/>
    </source>
</evidence>
<proteinExistence type="predicted"/>
<keyword evidence="3" id="KW-1185">Reference proteome</keyword>
<dbReference type="AlphaFoldDB" id="A0A4Z2FFN5"/>
<accession>A0A4Z2FFN5</accession>
<gene>
    <name evidence="2" type="ORF">EYF80_049804</name>
</gene>
<evidence type="ECO:0000313" key="3">
    <source>
        <dbReference type="Proteomes" id="UP000314294"/>
    </source>
</evidence>
<protein>
    <submittedName>
        <fullName evidence="2">Uncharacterized protein</fullName>
    </submittedName>
</protein>
<comment type="caution">
    <text evidence="2">The sequence shown here is derived from an EMBL/GenBank/DDBJ whole genome shotgun (WGS) entry which is preliminary data.</text>
</comment>
<feature type="region of interest" description="Disordered" evidence="1">
    <location>
        <begin position="66"/>
        <end position="97"/>
    </location>
</feature>